<dbReference type="SMART" id="SM00689">
    <property type="entry name" value="DM6"/>
    <property type="match status" value="1"/>
</dbReference>
<gene>
    <name evidence="1" type="primary">101898845</name>
    <name evidence="3" type="synonym">LOC101898845</name>
</gene>
<dbReference type="InterPro" id="IPR006611">
    <property type="entry name" value="DUF1431_DROsp"/>
</dbReference>
<dbReference type="PANTHER" id="PTHR20977">
    <property type="entry name" value="AT13385P-RELATED"/>
    <property type="match status" value="1"/>
</dbReference>
<dbReference type="RefSeq" id="XP_005188015.1">
    <property type="nucleotide sequence ID" value="XM_005187958.3"/>
</dbReference>
<dbReference type="eggNOG" id="ENOG502TDPP">
    <property type="taxonomic scope" value="Eukaryota"/>
</dbReference>
<evidence type="ECO:0000313" key="3">
    <source>
        <dbReference type="RefSeq" id="XP_005188015.1"/>
    </source>
</evidence>
<dbReference type="PANTHER" id="PTHR20977:SF0">
    <property type="entry name" value="AT13385P-RELATED"/>
    <property type="match status" value="1"/>
</dbReference>
<dbReference type="AlphaFoldDB" id="A0A1I8MUF6"/>
<reference evidence="3" key="2">
    <citation type="submission" date="2025-04" db="UniProtKB">
        <authorList>
            <consortium name="RefSeq"/>
        </authorList>
    </citation>
    <scope>IDENTIFICATION</scope>
    <source>
        <strain evidence="3">Aabys</strain>
    </source>
</reference>
<keyword evidence="2" id="KW-1185">Reference proteome</keyword>
<evidence type="ECO:0000313" key="1">
    <source>
        <dbReference type="EnsemblMetazoa" id="MDOA008545-PA"/>
    </source>
</evidence>
<dbReference type="VEuPathDB" id="VectorBase:MDOMA2_013104"/>
<dbReference type="KEGG" id="mde:101898845"/>
<dbReference type="EnsemblMetazoa" id="MDOA008545-RA">
    <property type="protein sequence ID" value="MDOA008545-PA"/>
    <property type="gene ID" value="MDOA008545"/>
</dbReference>
<reference evidence="1" key="1">
    <citation type="submission" date="2020-05" db="UniProtKB">
        <authorList>
            <consortium name="EnsemblMetazoa"/>
        </authorList>
    </citation>
    <scope>IDENTIFICATION</scope>
    <source>
        <strain evidence="1">Aabys</strain>
    </source>
</reference>
<sequence length="231" mass="26769">MSILLKSNRSVLKRCPHLCRDLSRIGCTTYEGPQCSKQKLEQLPCPEGKQSLRNSPADTEKTSIWENPECCTNPCPDFLPRFDELYYKTNNEQRRTYQQTWVECPKMQIKPKKVCCFEQLAALPPLVKRSPKQKPQTACLQNGSKVCTINNKDRNCPKLYMSGCQSARTIPKCKRQRSPKHCQKECTPYPSFSECLKEATMSTHPVECKCLNLPMMCEVWSEMRRRMTFVK</sequence>
<dbReference type="GeneID" id="101898845"/>
<organism evidence="1">
    <name type="scientific">Musca domestica</name>
    <name type="common">House fly</name>
    <dbReference type="NCBI Taxonomy" id="7370"/>
    <lineage>
        <taxon>Eukaryota</taxon>
        <taxon>Metazoa</taxon>
        <taxon>Ecdysozoa</taxon>
        <taxon>Arthropoda</taxon>
        <taxon>Hexapoda</taxon>
        <taxon>Insecta</taxon>
        <taxon>Pterygota</taxon>
        <taxon>Neoptera</taxon>
        <taxon>Endopterygota</taxon>
        <taxon>Diptera</taxon>
        <taxon>Brachycera</taxon>
        <taxon>Muscomorpha</taxon>
        <taxon>Muscoidea</taxon>
        <taxon>Muscidae</taxon>
        <taxon>Musca</taxon>
    </lineage>
</organism>
<name>A0A1I8MUF6_MUSDO</name>
<accession>A0A1I8MUF6</accession>
<dbReference type="OrthoDB" id="7812215at2759"/>
<dbReference type="VEuPathDB" id="VectorBase:MDOA008545"/>
<protein>
    <submittedName>
        <fullName evidence="3">Uncharacterized protein LOC101898845</fullName>
    </submittedName>
</protein>
<dbReference type="Proteomes" id="UP001652621">
    <property type="component" value="Unplaced"/>
</dbReference>
<evidence type="ECO:0000313" key="2">
    <source>
        <dbReference type="Proteomes" id="UP001652621"/>
    </source>
</evidence>
<dbReference type="Pfam" id="PF07248">
    <property type="entry name" value="DUF1431"/>
    <property type="match status" value="1"/>
</dbReference>
<proteinExistence type="predicted"/>